<evidence type="ECO:0000256" key="5">
    <source>
        <dbReference type="ARBA" id="ARBA00022475"/>
    </source>
</evidence>
<dbReference type="FunFam" id="3.30.70.1230:FF:000050">
    <property type="entry name" value="Guanylate cyclase"/>
    <property type="match status" value="1"/>
</dbReference>
<dbReference type="GO" id="GO:0005886">
    <property type="term" value="C:plasma membrane"/>
    <property type="evidence" value="ECO:0007669"/>
    <property type="project" value="UniProtKB-SubCell"/>
</dbReference>
<keyword evidence="8" id="KW-0547">Nucleotide-binding</keyword>
<proteinExistence type="predicted"/>
<dbReference type="InterPro" id="IPR001828">
    <property type="entry name" value="ANF_lig-bd_rcpt"/>
</dbReference>
<protein>
    <recommendedName>
        <fullName evidence="4">guanylate cyclase</fullName>
        <ecNumber evidence="4">4.6.1.2</ecNumber>
    </recommendedName>
</protein>
<evidence type="ECO:0000256" key="10">
    <source>
        <dbReference type="ARBA" id="ARBA00023136"/>
    </source>
</evidence>
<dbReference type="GO" id="GO:0001653">
    <property type="term" value="F:peptide receptor activity"/>
    <property type="evidence" value="ECO:0007669"/>
    <property type="project" value="TreeGrafter"/>
</dbReference>
<evidence type="ECO:0000256" key="7">
    <source>
        <dbReference type="ARBA" id="ARBA00022729"/>
    </source>
</evidence>
<evidence type="ECO:0000259" key="18">
    <source>
        <dbReference type="PROSITE" id="PS50125"/>
    </source>
</evidence>
<evidence type="ECO:0000256" key="15">
    <source>
        <dbReference type="SAM" id="Phobius"/>
    </source>
</evidence>
<dbReference type="PANTHER" id="PTHR11920:SF355">
    <property type="entry name" value="RECEPTOR-TYPE GUANYLATE CYCLASE GCY-10-RELATED"/>
    <property type="match status" value="1"/>
</dbReference>
<evidence type="ECO:0000256" key="12">
    <source>
        <dbReference type="ARBA" id="ARBA00023239"/>
    </source>
</evidence>
<keyword evidence="13" id="KW-0141">cGMP biosynthesis</keyword>
<dbReference type="SUPFAM" id="SSF56112">
    <property type="entry name" value="Protein kinase-like (PK-like)"/>
    <property type="match status" value="1"/>
</dbReference>
<comment type="catalytic activity">
    <reaction evidence="1">
        <text>GTP = 3',5'-cyclic GMP + diphosphate</text>
        <dbReference type="Rhea" id="RHEA:13665"/>
        <dbReference type="ChEBI" id="CHEBI:33019"/>
        <dbReference type="ChEBI" id="CHEBI:37565"/>
        <dbReference type="ChEBI" id="CHEBI:57746"/>
        <dbReference type="EC" id="4.6.1.2"/>
    </reaction>
</comment>
<reference evidence="20" key="1">
    <citation type="submission" date="2013-10" db="EMBL/GenBank/DDBJ databases">
        <title>Genome sequencing of Onchocerca volvulus.</title>
        <authorList>
            <person name="Cotton J."/>
            <person name="Tsai J."/>
            <person name="Stanley E."/>
            <person name="Tracey A."/>
            <person name="Holroyd N."/>
            <person name="Lustigman S."/>
            <person name="Berriman M."/>
        </authorList>
    </citation>
    <scope>NUCLEOTIDE SEQUENCE</scope>
</reference>
<dbReference type="InterPro" id="IPR001054">
    <property type="entry name" value="A/G_cyclase"/>
</dbReference>
<comment type="subcellular location">
    <subcellularLocation>
        <location evidence="3">Cell membrane</location>
    </subcellularLocation>
    <subcellularLocation>
        <location evidence="2">Membrane</location>
        <topology evidence="2">Single-pass membrane protein</topology>
    </subcellularLocation>
</comment>
<evidence type="ECO:0000256" key="4">
    <source>
        <dbReference type="ARBA" id="ARBA00012202"/>
    </source>
</evidence>
<feature type="domain" description="Protein kinase" evidence="17">
    <location>
        <begin position="448"/>
        <end position="739"/>
    </location>
</feature>
<dbReference type="Proteomes" id="UP000024404">
    <property type="component" value="Unassembled WGS sequence"/>
</dbReference>
<dbReference type="EnsemblMetazoa" id="OVOC2441.2">
    <property type="protein sequence ID" value="OVOC2441.2"/>
    <property type="gene ID" value="WBGene00239250"/>
</dbReference>
<dbReference type="EC" id="4.6.1.2" evidence="4"/>
<feature type="chain" id="PRO_5014295876" description="guanylate cyclase" evidence="16">
    <location>
        <begin position="22"/>
        <end position="1028"/>
    </location>
</feature>
<evidence type="ECO:0000259" key="17">
    <source>
        <dbReference type="PROSITE" id="PS50011"/>
    </source>
</evidence>
<dbReference type="InterPro" id="IPR050401">
    <property type="entry name" value="Cyclic_nucleotide_synthase"/>
</dbReference>
<dbReference type="STRING" id="6282.A0A2K6VTJ1"/>
<dbReference type="InterPro" id="IPR000719">
    <property type="entry name" value="Prot_kinase_dom"/>
</dbReference>
<keyword evidence="9 15" id="KW-1133">Transmembrane helix</keyword>
<dbReference type="CDD" id="cd07302">
    <property type="entry name" value="CHD"/>
    <property type="match status" value="1"/>
</dbReference>
<keyword evidence="11" id="KW-0325">Glycoprotein</keyword>
<evidence type="ECO:0000256" key="1">
    <source>
        <dbReference type="ARBA" id="ARBA00001436"/>
    </source>
</evidence>
<dbReference type="InterPro" id="IPR029787">
    <property type="entry name" value="Nucleotide_cyclase"/>
</dbReference>
<dbReference type="Gene3D" id="3.30.70.1230">
    <property type="entry name" value="Nucleotide cyclase"/>
    <property type="match status" value="1"/>
</dbReference>
<accession>A0A2K6VTJ1</accession>
<keyword evidence="10 15" id="KW-0472">Membrane</keyword>
<dbReference type="InterPro" id="IPR028082">
    <property type="entry name" value="Peripla_BP_I"/>
</dbReference>
<dbReference type="SUPFAM" id="SSF55073">
    <property type="entry name" value="Nucleotide cyclase"/>
    <property type="match status" value="1"/>
</dbReference>
<evidence type="ECO:0000256" key="9">
    <source>
        <dbReference type="ARBA" id="ARBA00022989"/>
    </source>
</evidence>
<dbReference type="PANTHER" id="PTHR11920">
    <property type="entry name" value="GUANYLYL CYCLASE"/>
    <property type="match status" value="1"/>
</dbReference>
<evidence type="ECO:0000256" key="8">
    <source>
        <dbReference type="ARBA" id="ARBA00022741"/>
    </source>
</evidence>
<dbReference type="GO" id="GO:0004383">
    <property type="term" value="F:guanylate cyclase activity"/>
    <property type="evidence" value="ECO:0007669"/>
    <property type="project" value="UniProtKB-EC"/>
</dbReference>
<feature type="domain" description="Guanylate cyclase" evidence="18">
    <location>
        <begin position="810"/>
        <end position="940"/>
    </location>
</feature>
<keyword evidence="5" id="KW-1003">Cell membrane</keyword>
<name>A0A2K6VTJ1_ONCVO</name>
<evidence type="ECO:0000256" key="3">
    <source>
        <dbReference type="ARBA" id="ARBA00004236"/>
    </source>
</evidence>
<dbReference type="GO" id="GO:0007168">
    <property type="term" value="P:receptor guanylyl cyclase signaling pathway"/>
    <property type="evidence" value="ECO:0007669"/>
    <property type="project" value="TreeGrafter"/>
</dbReference>
<dbReference type="InterPro" id="IPR001245">
    <property type="entry name" value="Ser-Thr/Tyr_kinase_cat_dom"/>
</dbReference>
<dbReference type="Pfam" id="PF07714">
    <property type="entry name" value="PK_Tyr_Ser-Thr"/>
    <property type="match status" value="1"/>
</dbReference>
<dbReference type="PROSITE" id="PS50011">
    <property type="entry name" value="PROTEIN_KINASE_DOM"/>
    <property type="match status" value="1"/>
</dbReference>
<dbReference type="GO" id="GO:0005524">
    <property type="term" value="F:ATP binding"/>
    <property type="evidence" value="ECO:0007669"/>
    <property type="project" value="InterPro"/>
</dbReference>
<feature type="signal peptide" evidence="16">
    <location>
        <begin position="1"/>
        <end position="21"/>
    </location>
</feature>
<dbReference type="GO" id="GO:0004672">
    <property type="term" value="F:protein kinase activity"/>
    <property type="evidence" value="ECO:0007669"/>
    <property type="project" value="InterPro"/>
</dbReference>
<dbReference type="AlphaFoldDB" id="A0A2K6VTJ1"/>
<dbReference type="PROSITE" id="PS50125">
    <property type="entry name" value="GUANYLATE_CYCLASE_2"/>
    <property type="match status" value="1"/>
</dbReference>
<feature type="transmembrane region" description="Helical" evidence="15">
    <location>
        <begin position="413"/>
        <end position="439"/>
    </location>
</feature>
<feature type="coiled-coil region" evidence="14">
    <location>
        <begin position="747"/>
        <end position="778"/>
    </location>
</feature>
<dbReference type="GO" id="GO:0035556">
    <property type="term" value="P:intracellular signal transduction"/>
    <property type="evidence" value="ECO:0007669"/>
    <property type="project" value="InterPro"/>
</dbReference>
<dbReference type="EnsemblMetazoa" id="OVOC2441.1">
    <property type="protein sequence ID" value="OVOC2441.1"/>
    <property type="gene ID" value="WBGene00239250"/>
</dbReference>
<dbReference type="SUPFAM" id="SSF53822">
    <property type="entry name" value="Periplasmic binding protein-like I"/>
    <property type="match status" value="1"/>
</dbReference>
<dbReference type="InterPro" id="IPR011009">
    <property type="entry name" value="Kinase-like_dom_sf"/>
</dbReference>
<evidence type="ECO:0000256" key="2">
    <source>
        <dbReference type="ARBA" id="ARBA00004167"/>
    </source>
</evidence>
<evidence type="ECO:0000313" key="19">
    <source>
        <dbReference type="EnsemblMetazoa" id="OVOC2441.1"/>
    </source>
</evidence>
<keyword evidence="14" id="KW-0175">Coiled coil</keyword>
<dbReference type="Gene3D" id="1.10.510.10">
    <property type="entry name" value="Transferase(Phosphotransferase) domain 1"/>
    <property type="match status" value="1"/>
</dbReference>
<keyword evidence="6 15" id="KW-0812">Transmembrane</keyword>
<sequence length="1028" mass="117657">MPKMKRKMIILFITSVLLCDAIKLGILESNQNLVNICEMALKDGQNAGLCTNDTIQILNATTCTMSNPAKGTANAIAFHFQQHVEAYVDSTCESEVLEIAGLAHFWNSPVMVRAATNPSINDQDLYPTVVQFGLTSTLDLTYAIKSLIDYLNITSVILVSSNERSFDHYSIVAGIEQIAEQQQLFRVEKHIKIDEHVLKTKKITTRNLRTNSRMIIFGNDFINLEMVFHNLDVTTLSNDHYMIILVCNQISEICASKVKHIISHAKIIILAPIIERYESAGDELNKRLNFVVKKEEIETYVTMYDACYGFCFGIGHSLILDGKKFAQSMRNQQFIDIFGNVTFDGIAKRLQNYAFQWIPSENDEFENVMILSMIRAPCTHENKCFDLEMQITDDNFWNAYKNVTIKITVKYNYFFRTIFLSAVGSIIGLMLGSVVFYFYRRNKHLEMYRMMWRISKENLKVIETKRSKGNAVSDHLSNKRRHLDSYALVGTLKAEFICFKQQKRILWNKAKLKFLYELKSLNHNNLTNFIGICYNDLDRFYVLYTLIERASLEDFIYDQQFNVDDTFKSAFIKDILKGLQYLHKSSIGYHGMLSLKTCMIDTNWVLKLTNFGISSMLNEMINQNYIRASELIPQQFYITVAPELLADVQIGWNFPKGTVVGDIYSFGIMLYSIIYRIKPFDRFSLKEVLDNIIHKSLRPPIDDDDNDDPLITLMCQCWNAIPEARPKLRSIRQTIGTIFSCSKGNLVDQMINMNEKYAQNLEQIVAERTSLLVEAQEQTDRLLCEMLPPAIAAELKAGRAVIPRNYDSVTVGFCQIIDFMNLMEQCTPEQVITFLNEAFMSFDEVIKCHDAYKVETTGETYMMASGVPSENGGKHIFEIAEIALKIRQKTFAHKVIAAPNWRLRVRIGFHCGPIAAGVIGLRSPRYCLFGDTVNFASRMQSNCQANQIQVAESTAKILMEYSKYKLTKRGVVHVKGKGDVNTFWLNELVLDEKQPIEATMPVCNTLYQTLNSETNLKQVNQTIDPIQS</sequence>
<evidence type="ECO:0000313" key="20">
    <source>
        <dbReference type="Proteomes" id="UP000024404"/>
    </source>
</evidence>
<evidence type="ECO:0000256" key="14">
    <source>
        <dbReference type="SAM" id="Coils"/>
    </source>
</evidence>
<dbReference type="Gene3D" id="3.40.50.2300">
    <property type="match status" value="2"/>
</dbReference>
<dbReference type="Pfam" id="PF00211">
    <property type="entry name" value="Guanylate_cyc"/>
    <property type="match status" value="1"/>
</dbReference>
<dbReference type="SMART" id="SM00044">
    <property type="entry name" value="CYCc"/>
    <property type="match status" value="1"/>
</dbReference>
<dbReference type="EMBL" id="CMVM020000074">
    <property type="status" value="NOT_ANNOTATED_CDS"/>
    <property type="molecule type" value="Genomic_DNA"/>
</dbReference>
<keyword evidence="12" id="KW-0456">Lyase</keyword>
<organism evidence="19 20">
    <name type="scientific">Onchocerca volvulus</name>
    <dbReference type="NCBI Taxonomy" id="6282"/>
    <lineage>
        <taxon>Eukaryota</taxon>
        <taxon>Metazoa</taxon>
        <taxon>Ecdysozoa</taxon>
        <taxon>Nematoda</taxon>
        <taxon>Chromadorea</taxon>
        <taxon>Rhabditida</taxon>
        <taxon>Spirurina</taxon>
        <taxon>Spiruromorpha</taxon>
        <taxon>Filarioidea</taxon>
        <taxon>Onchocercidae</taxon>
        <taxon>Onchocerca</taxon>
    </lineage>
</organism>
<evidence type="ECO:0000256" key="16">
    <source>
        <dbReference type="SAM" id="SignalP"/>
    </source>
</evidence>
<keyword evidence="7 16" id="KW-0732">Signal</keyword>
<keyword evidence="20" id="KW-1185">Reference proteome</keyword>
<dbReference type="Pfam" id="PF01094">
    <property type="entry name" value="ANF_receptor"/>
    <property type="match status" value="1"/>
</dbReference>
<evidence type="ECO:0000256" key="11">
    <source>
        <dbReference type="ARBA" id="ARBA00023180"/>
    </source>
</evidence>
<evidence type="ECO:0000256" key="13">
    <source>
        <dbReference type="ARBA" id="ARBA00023293"/>
    </source>
</evidence>
<reference evidence="19" key="2">
    <citation type="submission" date="2018-02" db="UniProtKB">
        <authorList>
            <consortium name="EnsemblMetazoa"/>
        </authorList>
    </citation>
    <scope>IDENTIFICATION</scope>
</reference>
<dbReference type="GO" id="GO:0004016">
    <property type="term" value="F:adenylate cyclase activity"/>
    <property type="evidence" value="ECO:0007669"/>
    <property type="project" value="TreeGrafter"/>
</dbReference>
<evidence type="ECO:0000256" key="6">
    <source>
        <dbReference type="ARBA" id="ARBA00022692"/>
    </source>
</evidence>
<dbReference type="GO" id="GO:0007606">
    <property type="term" value="P:sensory perception of chemical stimulus"/>
    <property type="evidence" value="ECO:0007669"/>
    <property type="project" value="UniProtKB-ARBA"/>
</dbReference>